<feature type="binding site" evidence="5">
    <location>
        <position position="172"/>
    </location>
    <ligand>
        <name>FMN</name>
        <dbReference type="ChEBI" id="CHEBI:58210"/>
    </ligand>
</feature>
<comment type="catalytic activity">
    <reaction evidence="5">
        <text>pyridoxine 5'-phosphate + O2 = pyridoxal 5'-phosphate + H2O2</text>
        <dbReference type="Rhea" id="RHEA:15149"/>
        <dbReference type="ChEBI" id="CHEBI:15379"/>
        <dbReference type="ChEBI" id="CHEBI:16240"/>
        <dbReference type="ChEBI" id="CHEBI:58589"/>
        <dbReference type="ChEBI" id="CHEBI:597326"/>
        <dbReference type="EC" id="1.4.3.5"/>
    </reaction>
</comment>
<dbReference type="PROSITE" id="PS01064">
    <property type="entry name" value="PYRIDOX_OXIDASE"/>
    <property type="match status" value="1"/>
</dbReference>
<keyword evidence="3 5" id="KW-0288">FMN</keyword>
<feature type="binding site" evidence="5">
    <location>
        <begin position="178"/>
        <end position="180"/>
    </location>
    <ligand>
        <name>substrate</name>
    </ligand>
</feature>
<feature type="domain" description="Pyridoxine 5'-phosphate oxidase dimerisation C-terminal" evidence="7">
    <location>
        <begin position="159"/>
        <end position="201"/>
    </location>
</feature>
<keyword evidence="5" id="KW-0664">Pyridoxine biosynthesis</keyword>
<dbReference type="NCBIfam" id="NF004231">
    <property type="entry name" value="PRK05679.1"/>
    <property type="match status" value="1"/>
</dbReference>
<proteinExistence type="inferred from homology"/>
<dbReference type="PANTHER" id="PTHR10851:SF0">
    <property type="entry name" value="PYRIDOXINE-5'-PHOSPHATE OXIDASE"/>
    <property type="match status" value="1"/>
</dbReference>
<comment type="similarity">
    <text evidence="1 5">Belongs to the pyridoxamine 5'-phosphate oxidase family.</text>
</comment>
<feature type="binding site" evidence="5">
    <location>
        <position position="110"/>
    </location>
    <ligand>
        <name>substrate</name>
    </ligand>
</feature>
<comment type="caution">
    <text evidence="8">The sequence shown here is derived from an EMBL/GenBank/DDBJ whole genome shotgun (WGS) entry which is preliminary data.</text>
</comment>
<feature type="binding site" evidence="5">
    <location>
        <position position="53"/>
    </location>
    <ligand>
        <name>substrate</name>
    </ligand>
</feature>
<feature type="binding site" evidence="5">
    <location>
        <position position="114"/>
    </location>
    <ligand>
        <name>substrate</name>
    </ligand>
</feature>
<feature type="binding site" evidence="5">
    <location>
        <begin position="127"/>
        <end position="128"/>
    </location>
    <ligand>
        <name>FMN</name>
        <dbReference type="ChEBI" id="CHEBI:58210"/>
    </ligand>
</feature>
<dbReference type="PIRSF" id="PIRSF000190">
    <property type="entry name" value="Pyd_amn-ph_oxd"/>
    <property type="match status" value="1"/>
</dbReference>
<dbReference type="HAMAP" id="MF_01629">
    <property type="entry name" value="PdxH"/>
    <property type="match status" value="1"/>
</dbReference>
<protein>
    <recommendedName>
        <fullName evidence="5">Pyridoxine/pyridoxamine 5'-phosphate oxidase</fullName>
        <ecNumber evidence="5">1.4.3.5</ecNumber>
    </recommendedName>
    <alternativeName>
        <fullName evidence="5">PNP/PMP oxidase</fullName>
        <shortName evidence="5">PNPOx</shortName>
    </alternativeName>
    <alternativeName>
        <fullName evidence="5">Pyridoxal 5'-phosphate synthase</fullName>
    </alternativeName>
</protein>
<evidence type="ECO:0000313" key="9">
    <source>
        <dbReference type="Proteomes" id="UP001595823"/>
    </source>
</evidence>
<comment type="cofactor">
    <cofactor evidence="5">
        <name>FMN</name>
        <dbReference type="ChEBI" id="CHEBI:58210"/>
    </cofactor>
    <text evidence="5">Binds 1 FMN per subunit.</text>
</comment>
<evidence type="ECO:0000256" key="5">
    <source>
        <dbReference type="HAMAP-Rule" id="MF_01629"/>
    </source>
</evidence>
<feature type="binding site" evidence="5">
    <location>
        <position position="118"/>
    </location>
    <ligand>
        <name>substrate</name>
    </ligand>
</feature>
<evidence type="ECO:0000259" key="6">
    <source>
        <dbReference type="Pfam" id="PF01243"/>
    </source>
</evidence>
<feature type="binding site" evidence="5">
    <location>
        <begin position="63"/>
        <end position="64"/>
    </location>
    <ligand>
        <name>FMN</name>
        <dbReference type="ChEBI" id="CHEBI:58210"/>
    </ligand>
</feature>
<dbReference type="EMBL" id="JBHSDK010000028">
    <property type="protein sequence ID" value="MFC4337237.1"/>
    <property type="molecule type" value="Genomic_DNA"/>
</dbReference>
<dbReference type="RefSeq" id="WP_380624017.1">
    <property type="nucleotide sequence ID" value="NZ_JBHSDK010000028.1"/>
</dbReference>
<keyword evidence="4 5" id="KW-0560">Oxidoreductase</keyword>
<keyword evidence="9" id="KW-1185">Reference proteome</keyword>
<name>A0ABV8U325_9ACTN</name>
<dbReference type="InterPro" id="IPR000659">
    <property type="entry name" value="Pyridox_Oxase"/>
</dbReference>
<gene>
    <name evidence="5 8" type="primary">pdxH</name>
    <name evidence="8" type="ORF">ACFPET_18710</name>
</gene>
<feature type="binding site" evidence="5">
    <location>
        <begin position="48"/>
        <end position="53"/>
    </location>
    <ligand>
        <name>FMN</name>
        <dbReference type="ChEBI" id="CHEBI:58210"/>
    </ligand>
</feature>
<dbReference type="EC" id="1.4.3.5" evidence="5"/>
<comment type="subunit">
    <text evidence="5">Homodimer.</text>
</comment>
<feature type="binding site" evidence="5">
    <location>
        <position position="92"/>
    </location>
    <ligand>
        <name>FMN</name>
        <dbReference type="ChEBI" id="CHEBI:58210"/>
    </ligand>
</feature>
<evidence type="ECO:0000259" key="7">
    <source>
        <dbReference type="Pfam" id="PF10590"/>
    </source>
</evidence>
<dbReference type="Proteomes" id="UP001595823">
    <property type="component" value="Unassembled WGS sequence"/>
</dbReference>
<dbReference type="InterPro" id="IPR019576">
    <property type="entry name" value="Pyridoxamine_oxidase_dimer_C"/>
</dbReference>
<dbReference type="Pfam" id="PF01243">
    <property type="entry name" value="PNPOx_N"/>
    <property type="match status" value="1"/>
</dbReference>
<dbReference type="Pfam" id="PF10590">
    <property type="entry name" value="PNP_phzG_C"/>
    <property type="match status" value="1"/>
</dbReference>
<accession>A0ABV8U325</accession>
<evidence type="ECO:0000256" key="2">
    <source>
        <dbReference type="ARBA" id="ARBA00022630"/>
    </source>
</evidence>
<evidence type="ECO:0000313" key="8">
    <source>
        <dbReference type="EMBL" id="MFC4337237.1"/>
    </source>
</evidence>
<sequence>MENDFLAGEADPFALFDRWFAEAAASEPSDPNAMSLATCDADGMPDVRTVLLKEASPRGFVFYTNTESAKGEELAANPLAAAVFHWKSLHRQVRFRGPAEQVSDAEADAYFATRSRESRLGAWASMQSRPVADRRALVRRFDSAVERFEGREVPRPEYWSGYRLRPLSIEFWAGRSHRLHDRLRFMRKDFDSVWSVERLYP</sequence>
<comment type="function">
    <text evidence="5">Catalyzes the oxidation of either pyridoxine 5'-phosphate (PNP) or pyridoxamine 5'-phosphate (PMP) into pyridoxal 5'-phosphate (PLP).</text>
</comment>
<evidence type="ECO:0000256" key="3">
    <source>
        <dbReference type="ARBA" id="ARBA00022643"/>
    </source>
</evidence>
<dbReference type="InterPro" id="IPR011576">
    <property type="entry name" value="Pyridox_Oxase_N"/>
</dbReference>
<dbReference type="GO" id="GO:0004733">
    <property type="term" value="F:pyridoxamine phosphate oxidase activity"/>
    <property type="evidence" value="ECO:0007669"/>
    <property type="project" value="UniProtKB-EC"/>
</dbReference>
<evidence type="ECO:0000256" key="4">
    <source>
        <dbReference type="ARBA" id="ARBA00023002"/>
    </source>
</evidence>
<comment type="caution">
    <text evidence="5">Lacks conserved residue(s) required for the propagation of feature annotation.</text>
</comment>
<comment type="pathway">
    <text evidence="5">Cofactor metabolism; pyridoxal 5'-phosphate salvage; pyridoxal 5'-phosphate from pyridoxamine 5'-phosphate: step 1/1.</text>
</comment>
<dbReference type="SUPFAM" id="SSF50475">
    <property type="entry name" value="FMN-binding split barrel"/>
    <property type="match status" value="1"/>
</dbReference>
<dbReference type="NCBIfam" id="TIGR00558">
    <property type="entry name" value="pdxH"/>
    <property type="match status" value="1"/>
</dbReference>
<feature type="binding site" evidence="5">
    <location>
        <position position="70"/>
    </location>
    <ligand>
        <name>FMN</name>
        <dbReference type="ChEBI" id="CHEBI:58210"/>
    </ligand>
</feature>
<dbReference type="InterPro" id="IPR019740">
    <property type="entry name" value="Pyridox_Oxase_CS"/>
</dbReference>
<reference evidence="9" key="1">
    <citation type="journal article" date="2019" name="Int. J. Syst. Evol. Microbiol.">
        <title>The Global Catalogue of Microorganisms (GCM) 10K type strain sequencing project: providing services to taxonomists for standard genome sequencing and annotation.</title>
        <authorList>
            <consortium name="The Broad Institute Genomics Platform"/>
            <consortium name="The Broad Institute Genome Sequencing Center for Infectious Disease"/>
            <person name="Wu L."/>
            <person name="Ma J."/>
        </authorList>
    </citation>
    <scope>NUCLEOTIDE SEQUENCE [LARGE SCALE GENOMIC DNA]</scope>
    <source>
        <strain evidence="9">IBRC-M 10908</strain>
    </source>
</reference>
<keyword evidence="2 5" id="KW-0285">Flavoprotein</keyword>
<feature type="domain" description="Pyridoxamine 5'-phosphate oxidase N-terminal" evidence="6">
    <location>
        <begin position="22"/>
        <end position="142"/>
    </location>
</feature>
<dbReference type="Gene3D" id="2.30.110.10">
    <property type="entry name" value="Electron Transport, Fmn-binding Protein, Chain A"/>
    <property type="match status" value="1"/>
</dbReference>
<evidence type="ECO:0000256" key="1">
    <source>
        <dbReference type="ARBA" id="ARBA00007301"/>
    </source>
</evidence>
<dbReference type="PANTHER" id="PTHR10851">
    <property type="entry name" value="PYRIDOXINE-5-PHOSPHATE OXIDASE"/>
    <property type="match status" value="1"/>
</dbReference>
<comment type="catalytic activity">
    <reaction evidence="5">
        <text>pyridoxamine 5'-phosphate + O2 + H2O = pyridoxal 5'-phosphate + H2O2 + NH4(+)</text>
        <dbReference type="Rhea" id="RHEA:15817"/>
        <dbReference type="ChEBI" id="CHEBI:15377"/>
        <dbReference type="ChEBI" id="CHEBI:15379"/>
        <dbReference type="ChEBI" id="CHEBI:16240"/>
        <dbReference type="ChEBI" id="CHEBI:28938"/>
        <dbReference type="ChEBI" id="CHEBI:58451"/>
        <dbReference type="ChEBI" id="CHEBI:597326"/>
        <dbReference type="EC" id="1.4.3.5"/>
    </reaction>
</comment>
<comment type="pathway">
    <text evidence="5">Cofactor metabolism; pyridoxal 5'-phosphate salvage; pyridoxal 5'-phosphate from pyridoxine 5'-phosphate: step 1/1.</text>
</comment>
<feature type="binding site" evidence="5">
    <location>
        <position position="182"/>
    </location>
    <ligand>
        <name>FMN</name>
        <dbReference type="ChEBI" id="CHEBI:58210"/>
    </ligand>
</feature>
<organism evidence="8 9">
    <name type="scientific">Salininema proteolyticum</name>
    <dbReference type="NCBI Taxonomy" id="1607685"/>
    <lineage>
        <taxon>Bacteria</taxon>
        <taxon>Bacillati</taxon>
        <taxon>Actinomycetota</taxon>
        <taxon>Actinomycetes</taxon>
        <taxon>Glycomycetales</taxon>
        <taxon>Glycomycetaceae</taxon>
        <taxon>Salininema</taxon>
    </lineage>
</organism>
<dbReference type="InterPro" id="IPR012349">
    <property type="entry name" value="Split_barrel_FMN-bd"/>
</dbReference>